<feature type="region of interest" description="Disordered" evidence="1">
    <location>
        <begin position="493"/>
        <end position="731"/>
    </location>
</feature>
<feature type="compositionally biased region" description="Basic and acidic residues" evidence="1">
    <location>
        <begin position="392"/>
        <end position="404"/>
    </location>
</feature>
<dbReference type="EMBL" id="KV441392">
    <property type="protein sequence ID" value="OAF60305.2"/>
    <property type="molecule type" value="Genomic_DNA"/>
</dbReference>
<proteinExistence type="predicted"/>
<feature type="compositionally biased region" description="Low complexity" evidence="1">
    <location>
        <begin position="75"/>
        <end position="90"/>
    </location>
</feature>
<feature type="compositionally biased region" description="Acidic residues" evidence="1">
    <location>
        <begin position="954"/>
        <end position="972"/>
    </location>
</feature>
<feature type="compositionally biased region" description="Low complexity" evidence="1">
    <location>
        <begin position="1241"/>
        <end position="1252"/>
    </location>
</feature>
<feature type="compositionally biased region" description="Polar residues" evidence="1">
    <location>
        <begin position="828"/>
        <end position="843"/>
    </location>
</feature>
<feature type="compositionally biased region" description="Basic and acidic residues" evidence="1">
    <location>
        <begin position="1097"/>
        <end position="1108"/>
    </location>
</feature>
<name>A0A177ADX0_9PEZI</name>
<feature type="compositionally biased region" description="Polar residues" evidence="1">
    <location>
        <begin position="423"/>
        <end position="432"/>
    </location>
</feature>
<feature type="compositionally biased region" description="Polar residues" evidence="1">
    <location>
        <begin position="351"/>
        <end position="365"/>
    </location>
</feature>
<feature type="compositionally biased region" description="Basic and acidic residues" evidence="1">
    <location>
        <begin position="1028"/>
        <end position="1039"/>
    </location>
</feature>
<feature type="compositionally biased region" description="Basic and acidic residues" evidence="1">
    <location>
        <begin position="493"/>
        <end position="502"/>
    </location>
</feature>
<feature type="region of interest" description="Disordered" evidence="1">
    <location>
        <begin position="899"/>
        <end position="978"/>
    </location>
</feature>
<dbReference type="GeneID" id="36285882"/>
<dbReference type="Proteomes" id="UP000077154">
    <property type="component" value="Unassembled WGS sequence"/>
</dbReference>
<feature type="compositionally biased region" description="Polar residues" evidence="1">
    <location>
        <begin position="682"/>
        <end position="696"/>
    </location>
</feature>
<evidence type="ECO:0000313" key="2">
    <source>
        <dbReference type="EMBL" id="OAF60305.2"/>
    </source>
</evidence>
<feature type="compositionally biased region" description="Low complexity" evidence="1">
    <location>
        <begin position="1137"/>
        <end position="1165"/>
    </location>
</feature>
<accession>A0A177ADX0</accession>
<dbReference type="OrthoDB" id="5423926at2759"/>
<dbReference type="RefSeq" id="XP_024325587.1">
    <property type="nucleotide sequence ID" value="XM_024466458.1"/>
</dbReference>
<feature type="compositionally biased region" description="Low complexity" evidence="1">
    <location>
        <begin position="662"/>
        <end position="677"/>
    </location>
</feature>
<dbReference type="VEuPathDB" id="FungiDB:GMDG_00175"/>
<sequence length="1451" mass="155862">MFARRKRAASNPHPNLNVNADPSATTAAAQAFLARSKSNATLSAAAAATALRSRPTSPTNVAEVQTKRTMRRENSGSPRASSVPARASSQLERRRSSSSMSERTFRDPSPVRGAARPSAPDAPPVPTIPENLIEQASPTPVRRPSSVQPAPTRVSSPPVNPGTGRGLSLQPTMRTPAQTRSGPRVTSMSNIQELTSVDRPSSRGSVNFSLPTSLRRSSSAAQWMLTPRQSSQALNGSELVFDPNTRTLRTRADMLFYEQGLREASQKPVMRKKNLRQEQGSHFSEGSVGGRLKGTALDGLQRQNVHERQAQQTSQGILSEEFPRSQRVASPRNSIRDSSDNESEASERTSKYNNRAGSQQLSNKPSMVREERQREEDEDDSVKVLGRQAALRKLESANRDDRHISPSPLPRSKPGRARKQAENIGSNVQQDQPRMEVTEAPVTQAETAPAQIPAPAQETAPKPEAPIALAPLDTATKAPIALAPLDTATKALRMEKQADRAHSVSPTRAHFLATPSPVSQFSIRHEPPARSISPRKSALKPSPSRGPSPMGYTPTGWTAGPSSGDVSDASTNQSEERTVPKKKSVRVSFDERNNVVVGEEPEVPEARRTWTSGYIRGNKATSPIEDGPDEIMGPRPVLPSFGSVRKKQPKDLEDRPLVKPVGPQGPSPAISPSSSGSEYFAGQSSNHAVGSLLQQERNLRAAPSVSNSNDQLPPEVISVEGSGYVSDSGSSTHSFVVGKAVTVHLAVKGGDAQKTAEAGGKPGFIEDLGVIPEVETPGDDAVREQLEEFPTEPRQEDAAAHDSKTNGNGNAPTFTVTQPTPLPEQGEFQHQSPSGLNGNTWESENAKEIPLKDYIAGKKVAGGAVAVQNILDVHPVTADAESSDGDSIYSDAAEELSNNGDGFMSLDDVLGGKEPSVKAAETPKAPDSGEGWDESQRFWSGLSADKRRQMELDALLENDEEREEREDSEDEVPYLKPLKQASVAKAETTVKEKQRAKNAAAAGVIDRTYQITPGAKAGPDGVPRAPKPRQEDGHMRMSMRDNAGGSMQSNTSGHPREGKKLQAGGAAAAMRVNAPKPAPTPKPTLCRSASVESDSSFVRDRPRKEGFQMKRSMRGSYSREAPTLRGPSPVDATPAQSSRFSIRSLSPSSRRLSISSTTRPTPSLRTAPDEPPKSPRRLFSRTKAIPAPKAFKPSSRFADSSDEEDARPATTFRSRFADCSDEEDDVPPPPVTGSFRRPRSLRPIPRSSAADGDSSDLPDSDDSPPFRGASGVNAAALRMARANFEGGGNATEISAADFREAPRKKGGLMSILRRKKPEQSGRIQRTDWDESAARRDTPLERSKTDLEVVKSRDGNVRSVQSPRLQKRAGPPRTARYQAPPTVEAQADGRPATSDGVADEWKANGEGGGVVNGASASRPGVLRRNSTAGSVEIIGGDGKKKKFGLLRRLFGN</sequence>
<dbReference type="eggNOG" id="ENOG502SI51">
    <property type="taxonomic scope" value="Eukaryota"/>
</dbReference>
<feature type="compositionally biased region" description="Polar residues" evidence="1">
    <location>
        <begin position="805"/>
        <end position="819"/>
    </location>
</feature>
<feature type="region of interest" description="Disordered" evidence="1">
    <location>
        <begin position="264"/>
        <end position="471"/>
    </location>
</feature>
<organism evidence="2">
    <name type="scientific">Pseudogymnoascus destructans</name>
    <dbReference type="NCBI Taxonomy" id="655981"/>
    <lineage>
        <taxon>Eukaryota</taxon>
        <taxon>Fungi</taxon>
        <taxon>Dikarya</taxon>
        <taxon>Ascomycota</taxon>
        <taxon>Pezizomycotina</taxon>
        <taxon>Leotiomycetes</taxon>
        <taxon>Thelebolales</taxon>
        <taxon>Thelebolaceae</taxon>
        <taxon>Pseudogymnoascus</taxon>
    </lineage>
</organism>
<gene>
    <name evidence="2" type="ORF">VC83_02804</name>
</gene>
<evidence type="ECO:0000256" key="1">
    <source>
        <dbReference type="SAM" id="MobiDB-lite"/>
    </source>
</evidence>
<feature type="compositionally biased region" description="Polar residues" evidence="1">
    <location>
        <begin position="560"/>
        <end position="573"/>
    </location>
</feature>
<feature type="compositionally biased region" description="Acidic residues" evidence="1">
    <location>
        <begin position="1253"/>
        <end position="1262"/>
    </location>
</feature>
<feature type="compositionally biased region" description="Basic and acidic residues" evidence="1">
    <location>
        <begin position="784"/>
        <end position="804"/>
    </location>
</feature>
<feature type="region of interest" description="Disordered" evidence="1">
    <location>
        <begin position="48"/>
        <end position="189"/>
    </location>
</feature>
<feature type="region of interest" description="Disordered" evidence="1">
    <location>
        <begin position="1285"/>
        <end position="1422"/>
    </location>
</feature>
<protein>
    <submittedName>
        <fullName evidence="2">Uncharacterized protein</fullName>
    </submittedName>
</protein>
<feature type="compositionally biased region" description="Basic residues" evidence="1">
    <location>
        <begin position="1304"/>
        <end position="1316"/>
    </location>
</feature>
<feature type="compositionally biased region" description="Polar residues" evidence="1">
    <location>
        <begin position="145"/>
        <end position="157"/>
    </location>
</feature>
<feature type="region of interest" description="Disordered" evidence="1">
    <location>
        <begin position="1008"/>
        <end position="1271"/>
    </location>
</feature>
<feature type="region of interest" description="Disordered" evidence="1">
    <location>
        <begin position="784"/>
        <end position="843"/>
    </location>
</feature>
<feature type="region of interest" description="Disordered" evidence="1">
    <location>
        <begin position="1"/>
        <end position="22"/>
    </location>
</feature>
<feature type="compositionally biased region" description="Polar residues" evidence="1">
    <location>
        <begin position="169"/>
        <end position="189"/>
    </location>
</feature>
<reference evidence="2" key="1">
    <citation type="submission" date="2016-03" db="EMBL/GenBank/DDBJ databases">
        <title>Updated assembly of Pseudogymnoascus destructans, the fungus causing white-nose syndrome of bats.</title>
        <authorList>
            <person name="Palmer J.M."/>
            <person name="Drees K.P."/>
            <person name="Foster J.T."/>
            <person name="Lindner D.L."/>
        </authorList>
    </citation>
    <scope>NUCLEOTIDE SEQUENCE [LARGE SCALE GENOMIC DNA]</scope>
    <source>
        <strain evidence="2">20631-21</strain>
    </source>
</reference>
<feature type="compositionally biased region" description="Basic and acidic residues" evidence="1">
    <location>
        <begin position="334"/>
        <end position="350"/>
    </location>
</feature>
<feature type="compositionally biased region" description="Basic and acidic residues" evidence="1">
    <location>
        <begin position="1324"/>
        <end position="1355"/>
    </location>
</feature>